<dbReference type="InterPro" id="IPR017907">
    <property type="entry name" value="Znf_RING_CS"/>
</dbReference>
<dbReference type="SUPFAM" id="SSF57850">
    <property type="entry name" value="RING/U-box"/>
    <property type="match status" value="1"/>
</dbReference>
<dbReference type="GO" id="GO:0008270">
    <property type="term" value="F:zinc ion binding"/>
    <property type="evidence" value="ECO:0007669"/>
    <property type="project" value="UniProtKB-KW"/>
</dbReference>
<dbReference type="PROSITE" id="PS00518">
    <property type="entry name" value="ZF_RING_1"/>
    <property type="match status" value="1"/>
</dbReference>
<dbReference type="PANTHER" id="PTHR47156:SF10">
    <property type="entry name" value="E3 UBIQUITIN-PROTEIN LIGASE TRIM-21-RELATED"/>
    <property type="match status" value="1"/>
</dbReference>
<comment type="caution">
    <text evidence="8">The sequence shown here is derived from an EMBL/GenBank/DDBJ whole genome shotgun (WGS) entry which is preliminary data.</text>
</comment>
<dbReference type="Gene3D" id="4.10.1000.10">
    <property type="entry name" value="Zinc finger, CCCH-type"/>
    <property type="match status" value="1"/>
</dbReference>
<dbReference type="PROSITE" id="PS50089">
    <property type="entry name" value="ZF_RING_2"/>
    <property type="match status" value="1"/>
</dbReference>
<dbReference type="Proteomes" id="UP000708148">
    <property type="component" value="Unassembled WGS sequence"/>
</dbReference>
<evidence type="ECO:0000256" key="1">
    <source>
        <dbReference type="ARBA" id="ARBA00022723"/>
    </source>
</evidence>
<dbReference type="OrthoDB" id="273070at2759"/>
<dbReference type="SMART" id="SM00184">
    <property type="entry name" value="RING"/>
    <property type="match status" value="1"/>
</dbReference>
<dbReference type="InterPro" id="IPR000571">
    <property type="entry name" value="Znf_CCCH"/>
</dbReference>
<proteinExistence type="predicted"/>
<dbReference type="SMART" id="SM00356">
    <property type="entry name" value="ZnF_C3H1"/>
    <property type="match status" value="2"/>
</dbReference>
<feature type="compositionally biased region" description="Low complexity" evidence="5">
    <location>
        <begin position="201"/>
        <end position="212"/>
    </location>
</feature>
<name>A0A8S1JD80_9CHLO</name>
<evidence type="ECO:0000259" key="7">
    <source>
        <dbReference type="PROSITE" id="PS50103"/>
    </source>
</evidence>
<dbReference type="InterPro" id="IPR036855">
    <property type="entry name" value="Znf_CCCH_sf"/>
</dbReference>
<evidence type="ECO:0000313" key="8">
    <source>
        <dbReference type="EMBL" id="CAD7704972.1"/>
    </source>
</evidence>
<dbReference type="AlphaFoldDB" id="A0A8S1JD80"/>
<accession>A0A8S1JD80</accession>
<keyword evidence="2 4" id="KW-0863">Zinc-finger</keyword>
<dbReference type="InterPro" id="IPR013083">
    <property type="entry name" value="Znf_RING/FYVE/PHD"/>
</dbReference>
<keyword evidence="1 4" id="KW-0479">Metal-binding</keyword>
<dbReference type="InterPro" id="IPR001841">
    <property type="entry name" value="Znf_RING"/>
</dbReference>
<feature type="zinc finger region" description="C3H1-type" evidence="4">
    <location>
        <begin position="258"/>
        <end position="280"/>
    </location>
</feature>
<evidence type="ECO:0008006" key="10">
    <source>
        <dbReference type="Google" id="ProtNLM"/>
    </source>
</evidence>
<feature type="compositionally biased region" description="Basic residues" evidence="5">
    <location>
        <begin position="312"/>
        <end position="321"/>
    </location>
</feature>
<dbReference type="EMBL" id="CAJHUC010002990">
    <property type="protein sequence ID" value="CAD7704972.1"/>
    <property type="molecule type" value="Genomic_DNA"/>
</dbReference>
<evidence type="ECO:0000313" key="9">
    <source>
        <dbReference type="Proteomes" id="UP000708148"/>
    </source>
</evidence>
<feature type="domain" description="RING-type" evidence="6">
    <location>
        <begin position="3"/>
        <end position="50"/>
    </location>
</feature>
<keyword evidence="3 4" id="KW-0862">Zinc</keyword>
<organism evidence="8 9">
    <name type="scientific">Ostreobium quekettii</name>
    <dbReference type="NCBI Taxonomy" id="121088"/>
    <lineage>
        <taxon>Eukaryota</taxon>
        <taxon>Viridiplantae</taxon>
        <taxon>Chlorophyta</taxon>
        <taxon>core chlorophytes</taxon>
        <taxon>Ulvophyceae</taxon>
        <taxon>TCBD clade</taxon>
        <taxon>Bryopsidales</taxon>
        <taxon>Ostreobineae</taxon>
        <taxon>Ostreobiaceae</taxon>
        <taxon>Ostreobium</taxon>
    </lineage>
</organism>
<protein>
    <recommendedName>
        <fullName evidence="10">RING-type E3 ubiquitin transferase</fullName>
    </recommendedName>
</protein>
<evidence type="ECO:0000259" key="6">
    <source>
        <dbReference type="PROSITE" id="PS50089"/>
    </source>
</evidence>
<feature type="region of interest" description="Disordered" evidence="5">
    <location>
        <begin position="180"/>
        <end position="232"/>
    </location>
</feature>
<gene>
    <name evidence="8" type="ORF">OSTQU699_LOCUS10327</name>
</gene>
<feature type="region of interest" description="Disordered" evidence="5">
    <location>
        <begin position="312"/>
        <end position="360"/>
    </location>
</feature>
<dbReference type="Gene3D" id="3.30.40.10">
    <property type="entry name" value="Zinc/RING finger domain, C3HC4 (zinc finger)"/>
    <property type="match status" value="1"/>
</dbReference>
<feature type="region of interest" description="Disordered" evidence="5">
    <location>
        <begin position="75"/>
        <end position="105"/>
    </location>
</feature>
<feature type="zinc finger region" description="C3H1-type" evidence="4">
    <location>
        <begin position="281"/>
        <end position="308"/>
    </location>
</feature>
<evidence type="ECO:0000256" key="4">
    <source>
        <dbReference type="PROSITE-ProRule" id="PRU00723"/>
    </source>
</evidence>
<dbReference type="PROSITE" id="PS50103">
    <property type="entry name" value="ZF_C3H1"/>
    <property type="match status" value="2"/>
</dbReference>
<dbReference type="InterPro" id="IPR052667">
    <property type="entry name" value="E3_ubiquitin-ligase_RING"/>
</dbReference>
<dbReference type="SUPFAM" id="SSF90229">
    <property type="entry name" value="CCCH zinc finger"/>
    <property type="match status" value="1"/>
</dbReference>
<feature type="domain" description="C3H1-type" evidence="7">
    <location>
        <begin position="281"/>
        <end position="308"/>
    </location>
</feature>
<dbReference type="PANTHER" id="PTHR47156">
    <property type="entry name" value="PROTEIN CBG20824"/>
    <property type="match status" value="1"/>
</dbReference>
<reference evidence="8" key="1">
    <citation type="submission" date="2020-12" db="EMBL/GenBank/DDBJ databases">
        <authorList>
            <person name="Iha C."/>
        </authorList>
    </citation>
    <scope>NUCLEOTIDE SEQUENCE</scope>
</reference>
<feature type="domain" description="C3H1-type" evidence="7">
    <location>
        <begin position="258"/>
        <end position="280"/>
    </location>
</feature>
<sequence>MDCSLCCEPFEEDGHHAPRTLHCGHTFCTHCIEMLERTQPRFSARCPECRAFIRFHRIPPINFAKNFKLLEVIRDRKGPPPKPGADTTTTYNDHRGNDATDLSGFVPRGSEVQEAASPLNHPSEQTLPWIHFGWTPRLGVDSDYEVEHRAGLIRGSWPHAVPRQAQLDAIVPPPRPSSRLFLGGVGGAPARPSAPVPPTPEATATATTSTTPDEGSSSHDADIWTTNNTSNGEGLVYNGDQNAVVRGRAVQGDNGGLVCKFYQEGTCRYGPFCWFDHPCINPSKPMCKHWLQGRCRMGLSCNYRHGVLVPLQRRRRHRSQRSQRPGDAGPSGDAQRVEEEDSQHILHPSDGRALGGSQGSEARGVARSVVLVDGHGGVLGYRQWGSNNIVGQHQQVGACPRAGEATHFQGGERGSGEHFYDRFGTAASLSSQPAGRATSEQ</sequence>
<keyword evidence="9" id="KW-1185">Reference proteome</keyword>
<dbReference type="Pfam" id="PF00642">
    <property type="entry name" value="zf-CCCH"/>
    <property type="match status" value="1"/>
</dbReference>
<evidence type="ECO:0000256" key="2">
    <source>
        <dbReference type="ARBA" id="ARBA00022771"/>
    </source>
</evidence>
<evidence type="ECO:0000256" key="3">
    <source>
        <dbReference type="ARBA" id="ARBA00022833"/>
    </source>
</evidence>
<evidence type="ECO:0000256" key="5">
    <source>
        <dbReference type="SAM" id="MobiDB-lite"/>
    </source>
</evidence>